<keyword evidence="5" id="KW-1185">Reference proteome</keyword>
<dbReference type="EC" id="4.3.2.7" evidence="2"/>
<dbReference type="Pfam" id="PF04752">
    <property type="entry name" value="ChaC"/>
    <property type="match status" value="1"/>
</dbReference>
<dbReference type="Gene3D" id="3.10.490.10">
    <property type="entry name" value="Gamma-glutamyl cyclotransferase-like"/>
    <property type="match status" value="1"/>
</dbReference>
<dbReference type="KEGG" id="lak:106157784"/>
<dbReference type="PANTHER" id="PTHR12192">
    <property type="entry name" value="CATION TRANSPORT PROTEIN CHAC-RELATED"/>
    <property type="match status" value="1"/>
</dbReference>
<reference evidence="6" key="1">
    <citation type="submission" date="2025-08" db="UniProtKB">
        <authorList>
            <consortium name="RefSeq"/>
        </authorList>
    </citation>
    <scope>IDENTIFICATION</scope>
    <source>
        <tissue evidence="6">Gonads</tissue>
    </source>
</reference>
<evidence type="ECO:0000313" key="6">
    <source>
        <dbReference type="RefSeq" id="XP_013388984.1"/>
    </source>
</evidence>
<dbReference type="Proteomes" id="UP000085678">
    <property type="component" value="Unplaced"/>
</dbReference>
<dbReference type="OMA" id="HRALKMW"/>
<dbReference type="AlphaFoldDB" id="A0A1S3HVA4"/>
<dbReference type="GO" id="GO:0061928">
    <property type="term" value="F:glutathione specific gamma-glutamylcyclotransferase activity"/>
    <property type="evidence" value="ECO:0007669"/>
    <property type="project" value="UniProtKB-EC"/>
</dbReference>
<accession>A0A1S3HVA4</accession>
<gene>
    <name evidence="6" type="primary">LOC106157784</name>
</gene>
<dbReference type="GO" id="GO:0005737">
    <property type="term" value="C:cytoplasm"/>
    <property type="evidence" value="ECO:0007669"/>
    <property type="project" value="TreeGrafter"/>
</dbReference>
<dbReference type="InParanoid" id="A0A1S3HVA4"/>
<comment type="catalytic activity">
    <reaction evidence="4">
        <text>glutathione = L-cysteinylglycine + 5-oxo-L-proline</text>
        <dbReference type="Rhea" id="RHEA:47724"/>
        <dbReference type="ChEBI" id="CHEBI:57925"/>
        <dbReference type="ChEBI" id="CHEBI:58402"/>
        <dbReference type="ChEBI" id="CHEBI:61694"/>
        <dbReference type="EC" id="4.3.2.7"/>
    </reaction>
</comment>
<dbReference type="OrthoDB" id="1933483at2759"/>
<protein>
    <recommendedName>
        <fullName evidence="2">glutathione-specific gamma-glutamylcyclotransferase</fullName>
        <ecNumber evidence="2">4.3.2.7</ecNumber>
    </recommendedName>
</protein>
<sequence length="279" mass="31688">MPSSPHETPSMWVFGYGSLIWKPGFTYTEKIIGFIEGYARRFWQGSISHRGTSEYPGRVATLVKENESKVWGLAYLLVGDDQIAEAMDHLDLRECTLGGYTTFTETFYQKDKEDTVSVWIYSATPDNHLYTGPETVEQVAHQVSKARGFCGHNAEYVLKIANFMQQHLPNVEEDDLYTLEKLILKNLEQMGFTVYLKDHVFSLIENNPDLEYGENMALHNGSLQAEKTSNLKPVPPLQHGRKVRVYGTPECEPENHLFDNASDDETCLICNCSRMQSAS</sequence>
<dbReference type="RefSeq" id="XP_013388984.1">
    <property type="nucleotide sequence ID" value="XM_013533530.2"/>
</dbReference>
<name>A0A1S3HVA4_LINAN</name>
<organism evidence="5 6">
    <name type="scientific">Lingula anatina</name>
    <name type="common">Brachiopod</name>
    <name type="synonym">Lingula unguis</name>
    <dbReference type="NCBI Taxonomy" id="7574"/>
    <lineage>
        <taxon>Eukaryota</taxon>
        <taxon>Metazoa</taxon>
        <taxon>Spiralia</taxon>
        <taxon>Lophotrochozoa</taxon>
        <taxon>Brachiopoda</taxon>
        <taxon>Linguliformea</taxon>
        <taxon>Lingulata</taxon>
        <taxon>Lingulida</taxon>
        <taxon>Linguloidea</taxon>
        <taxon>Lingulidae</taxon>
        <taxon>Lingula</taxon>
    </lineage>
</organism>
<dbReference type="InterPro" id="IPR013024">
    <property type="entry name" value="GGCT-like"/>
</dbReference>
<dbReference type="GO" id="GO:0006751">
    <property type="term" value="P:glutathione catabolic process"/>
    <property type="evidence" value="ECO:0007669"/>
    <property type="project" value="InterPro"/>
</dbReference>
<dbReference type="GeneID" id="106157784"/>
<dbReference type="FunCoup" id="A0A1S3HVA4">
    <property type="interactions" value="144"/>
</dbReference>
<keyword evidence="3" id="KW-0456">Lyase</keyword>
<evidence type="ECO:0000313" key="5">
    <source>
        <dbReference type="Proteomes" id="UP000085678"/>
    </source>
</evidence>
<evidence type="ECO:0000256" key="2">
    <source>
        <dbReference type="ARBA" id="ARBA00012344"/>
    </source>
</evidence>
<dbReference type="SUPFAM" id="SSF110857">
    <property type="entry name" value="Gamma-glutamyl cyclotransferase-like"/>
    <property type="match status" value="1"/>
</dbReference>
<evidence type="ECO:0000256" key="3">
    <source>
        <dbReference type="ARBA" id="ARBA00023239"/>
    </source>
</evidence>
<comment type="similarity">
    <text evidence="1">Belongs to the gamma-glutamylcyclotransferase family. ChaC subfamily.</text>
</comment>
<evidence type="ECO:0000256" key="1">
    <source>
        <dbReference type="ARBA" id="ARBA00009662"/>
    </source>
</evidence>
<dbReference type="PANTHER" id="PTHR12192:SF26">
    <property type="entry name" value="GLUTATHIONE-SPECIFIC GAMMA-GLUTAMYLCYCLOTRANSFERASE 1"/>
    <property type="match status" value="1"/>
</dbReference>
<dbReference type="STRING" id="7574.A0A1S3HVA4"/>
<proteinExistence type="inferred from homology"/>
<dbReference type="InterPro" id="IPR036568">
    <property type="entry name" value="GGCT-like_sf"/>
</dbReference>
<evidence type="ECO:0000256" key="4">
    <source>
        <dbReference type="ARBA" id="ARBA00048073"/>
    </source>
</evidence>
<dbReference type="CDD" id="cd06661">
    <property type="entry name" value="GGCT_like"/>
    <property type="match status" value="1"/>
</dbReference>
<dbReference type="InterPro" id="IPR006840">
    <property type="entry name" value="ChaC"/>
</dbReference>